<evidence type="ECO:0000313" key="3">
    <source>
        <dbReference type="Proteomes" id="UP000183454"/>
    </source>
</evidence>
<gene>
    <name evidence="2" type="ORF">SAMN05421882_100950</name>
</gene>
<feature type="region of interest" description="Disordered" evidence="1">
    <location>
        <begin position="71"/>
        <end position="94"/>
    </location>
</feature>
<proteinExistence type="predicted"/>
<sequence length="94" mass="10657">MIANYVTIEKFYQVTGYTPDAIRSKINRGDLVKDQEYTKAPDGRILIIVEGYHSWVETSIQESESQATRQLKLTSTTKQRAALPRASLTQALPR</sequence>
<evidence type="ECO:0000256" key="1">
    <source>
        <dbReference type="SAM" id="MobiDB-lite"/>
    </source>
</evidence>
<reference evidence="2 3" key="1">
    <citation type="submission" date="2016-10" db="EMBL/GenBank/DDBJ databases">
        <authorList>
            <person name="de Groot N.N."/>
        </authorList>
    </citation>
    <scope>NUCLEOTIDE SEQUENCE [LARGE SCALE GENOMIC DNA]</scope>
    <source>
        <strain evidence="2 3">Nm110</strain>
    </source>
</reference>
<dbReference type="Proteomes" id="UP000183454">
    <property type="component" value="Unassembled WGS sequence"/>
</dbReference>
<protein>
    <recommendedName>
        <fullName evidence="4">Excisionase</fullName>
    </recommendedName>
</protein>
<name>A0A1H2T1Z1_9PROT</name>
<organism evidence="2 3">
    <name type="scientific">Nitrosomonas communis</name>
    <dbReference type="NCBI Taxonomy" id="44574"/>
    <lineage>
        <taxon>Bacteria</taxon>
        <taxon>Pseudomonadati</taxon>
        <taxon>Pseudomonadota</taxon>
        <taxon>Betaproteobacteria</taxon>
        <taxon>Nitrosomonadales</taxon>
        <taxon>Nitrosomonadaceae</taxon>
        <taxon>Nitrosomonas</taxon>
    </lineage>
</organism>
<dbReference type="AlphaFoldDB" id="A0A1H2T1Z1"/>
<dbReference type="EMBL" id="FNNH01000009">
    <property type="protein sequence ID" value="SDW37878.1"/>
    <property type="molecule type" value="Genomic_DNA"/>
</dbReference>
<evidence type="ECO:0000313" key="2">
    <source>
        <dbReference type="EMBL" id="SDW37878.1"/>
    </source>
</evidence>
<accession>A0A1H2T1Z1</accession>
<evidence type="ECO:0008006" key="4">
    <source>
        <dbReference type="Google" id="ProtNLM"/>
    </source>
</evidence>